<reference evidence="1" key="1">
    <citation type="submission" date="2020-03" db="EMBL/GenBank/DDBJ databases">
        <title>The deep terrestrial virosphere.</title>
        <authorList>
            <person name="Holmfeldt K."/>
            <person name="Nilsson E."/>
            <person name="Simone D."/>
            <person name="Lopez-Fernandez M."/>
            <person name="Wu X."/>
            <person name="de Brujin I."/>
            <person name="Lundin D."/>
            <person name="Andersson A."/>
            <person name="Bertilsson S."/>
            <person name="Dopson M."/>
        </authorList>
    </citation>
    <scope>NUCLEOTIDE SEQUENCE</scope>
    <source>
        <strain evidence="2">MM415A00259</strain>
        <strain evidence="1">MM415B00452</strain>
    </source>
</reference>
<protein>
    <submittedName>
        <fullName evidence="1">Uncharacterized protein</fullName>
    </submittedName>
</protein>
<evidence type="ECO:0000313" key="2">
    <source>
        <dbReference type="EMBL" id="QJA83686.1"/>
    </source>
</evidence>
<dbReference type="EMBL" id="MT141529">
    <property type="protein sequence ID" value="QJA64956.1"/>
    <property type="molecule type" value="Genomic_DNA"/>
</dbReference>
<proteinExistence type="predicted"/>
<organism evidence="1">
    <name type="scientific">viral metagenome</name>
    <dbReference type="NCBI Taxonomy" id="1070528"/>
    <lineage>
        <taxon>unclassified sequences</taxon>
        <taxon>metagenomes</taxon>
        <taxon>organismal metagenomes</taxon>
    </lineage>
</organism>
<name>A0A6M3J512_9ZZZZ</name>
<gene>
    <name evidence="2" type="ORF">MM415A00259_0011</name>
    <name evidence="1" type="ORF">MM415B00452_0057</name>
</gene>
<dbReference type="EMBL" id="MT142516">
    <property type="protein sequence ID" value="QJA83686.1"/>
    <property type="molecule type" value="Genomic_DNA"/>
</dbReference>
<accession>A0A6M3J512</accession>
<dbReference type="AlphaFoldDB" id="A0A6M3J512"/>
<sequence>MIIKHAGDIEDFVVREHVEFLQENAQGTVLELGAVPTATVPLLEDGEWGVYSGSLYIRKSSTIYVFVADSTITVT</sequence>
<evidence type="ECO:0000313" key="1">
    <source>
        <dbReference type="EMBL" id="QJA64956.1"/>
    </source>
</evidence>